<keyword evidence="5" id="KW-0574">Periplasm</keyword>
<dbReference type="RefSeq" id="WP_345079242.1">
    <property type="nucleotide sequence ID" value="NZ_BAABFA010000007.1"/>
</dbReference>
<evidence type="ECO:0000256" key="3">
    <source>
        <dbReference type="ARBA" id="ARBA00022679"/>
    </source>
</evidence>
<dbReference type="Pfam" id="PF16822">
    <property type="entry name" value="ALGX"/>
    <property type="match status" value="1"/>
</dbReference>
<evidence type="ECO:0000313" key="9">
    <source>
        <dbReference type="Proteomes" id="UP001500067"/>
    </source>
</evidence>
<sequence length="384" mass="45137">MAGRYKIWLFGVLAVLVFAPMAQHGLGLYKSRPLDGAVTIAPDAQWSMRAWWNGEYQDAKNKYLNDNMGFRPDLVRLNNEIDNRLFRRLHANNVVMGRDGCLYEQGYIDEYTGLEYQKDSIIRRQLIRLRRVQDTLEQLGKTFVFVEAASKAYYYPDKFPRGIRNRRYRTATTYGKHIALCDSLGIQHIDANAWFASQRGKDGKDKLFSLTGTHWSLYGSLLVADSLSRYIELRQNILLPSLYIQEMRYSDVPRYTDDDIARGLNLLSRPPRETLCYPEYDFMYSNPRTTRPKMIFIGDSFLWTMADNKYMRSVSEGWEFWYYNSEVWTAKSGDKPYPMDTYDWKTSLQQADVVVAMYGTINLKTFWDQHSFIEMMYTHFYGNQ</sequence>
<accession>A0ABP8NBE9</accession>
<organism evidence="8 9">
    <name type="scientific">Nemorincola caseinilytica</name>
    <dbReference type="NCBI Taxonomy" id="2054315"/>
    <lineage>
        <taxon>Bacteria</taxon>
        <taxon>Pseudomonadati</taxon>
        <taxon>Bacteroidota</taxon>
        <taxon>Chitinophagia</taxon>
        <taxon>Chitinophagales</taxon>
        <taxon>Chitinophagaceae</taxon>
        <taxon>Nemorincola</taxon>
    </lineage>
</organism>
<comment type="caution">
    <text evidence="8">The sequence shown here is derived from an EMBL/GenBank/DDBJ whole genome shotgun (WGS) entry which is preliminary data.</text>
</comment>
<dbReference type="InterPro" id="IPR031811">
    <property type="entry name" value="ALGX/ALGJ_SGNH-like"/>
</dbReference>
<keyword evidence="9" id="KW-1185">Reference proteome</keyword>
<name>A0ABP8NBE9_9BACT</name>
<dbReference type="Proteomes" id="UP001500067">
    <property type="component" value="Unassembled WGS sequence"/>
</dbReference>
<reference evidence="9" key="1">
    <citation type="journal article" date="2019" name="Int. J. Syst. Evol. Microbiol.">
        <title>The Global Catalogue of Microorganisms (GCM) 10K type strain sequencing project: providing services to taxonomists for standard genome sequencing and annotation.</title>
        <authorList>
            <consortium name="The Broad Institute Genomics Platform"/>
            <consortium name="The Broad Institute Genome Sequencing Center for Infectious Disease"/>
            <person name="Wu L."/>
            <person name="Ma J."/>
        </authorList>
    </citation>
    <scope>NUCLEOTIDE SEQUENCE [LARGE SCALE GENOMIC DNA]</scope>
    <source>
        <strain evidence="9">JCM 32105</strain>
    </source>
</reference>
<comment type="pathway">
    <text evidence="2">Glycan biosynthesis; alginate biosynthesis.</text>
</comment>
<evidence type="ECO:0000256" key="2">
    <source>
        <dbReference type="ARBA" id="ARBA00005182"/>
    </source>
</evidence>
<keyword evidence="6" id="KW-0016">Alginate biosynthesis</keyword>
<protein>
    <submittedName>
        <fullName evidence="8">Sugar O-acetyltransferase</fullName>
    </submittedName>
</protein>
<proteinExistence type="predicted"/>
<gene>
    <name evidence="8" type="ORF">GCM10023093_09190</name>
</gene>
<feature type="domain" description="AlgX/AlgJ SGNH hydrolase-like" evidence="7">
    <location>
        <begin position="94"/>
        <end position="234"/>
    </location>
</feature>
<evidence type="ECO:0000256" key="6">
    <source>
        <dbReference type="ARBA" id="ARBA00022841"/>
    </source>
</evidence>
<comment type="subcellular location">
    <subcellularLocation>
        <location evidence="1">Periplasm</location>
    </subcellularLocation>
</comment>
<evidence type="ECO:0000313" key="8">
    <source>
        <dbReference type="EMBL" id="GAA4462490.1"/>
    </source>
</evidence>
<evidence type="ECO:0000256" key="4">
    <source>
        <dbReference type="ARBA" id="ARBA00022729"/>
    </source>
</evidence>
<keyword evidence="4" id="KW-0732">Signal</keyword>
<evidence type="ECO:0000256" key="1">
    <source>
        <dbReference type="ARBA" id="ARBA00004418"/>
    </source>
</evidence>
<keyword evidence="3" id="KW-0808">Transferase</keyword>
<dbReference type="EMBL" id="BAABFA010000007">
    <property type="protein sequence ID" value="GAA4462490.1"/>
    <property type="molecule type" value="Genomic_DNA"/>
</dbReference>
<evidence type="ECO:0000256" key="5">
    <source>
        <dbReference type="ARBA" id="ARBA00022764"/>
    </source>
</evidence>
<evidence type="ECO:0000259" key="7">
    <source>
        <dbReference type="Pfam" id="PF16822"/>
    </source>
</evidence>